<reference evidence="1 2" key="1">
    <citation type="submission" date="2018-11" db="EMBL/GenBank/DDBJ databases">
        <title>Genome sequencing of Paenibacillus lentus DSM25539(T).</title>
        <authorList>
            <person name="Kook J.-K."/>
            <person name="Park S.-N."/>
            <person name="Lim Y.K."/>
        </authorList>
    </citation>
    <scope>NUCLEOTIDE SEQUENCE [LARGE SCALE GENOMIC DNA]</scope>
    <source>
        <strain evidence="1 2">DSM 25539</strain>
    </source>
</reference>
<gene>
    <name evidence="1" type="ORF">EIM92_01140</name>
</gene>
<accession>A0A3S8RPW2</accession>
<dbReference type="EMBL" id="CP034248">
    <property type="protein sequence ID" value="AZK44968.1"/>
    <property type="molecule type" value="Genomic_DNA"/>
</dbReference>
<evidence type="ECO:0000313" key="2">
    <source>
        <dbReference type="Proteomes" id="UP000273145"/>
    </source>
</evidence>
<protein>
    <submittedName>
        <fullName evidence="1">Uncharacterized protein</fullName>
    </submittedName>
</protein>
<dbReference type="OrthoDB" id="2655570at2"/>
<dbReference type="KEGG" id="plen:EIM92_01140"/>
<name>A0A3S8RPW2_9BACL</name>
<evidence type="ECO:0000313" key="1">
    <source>
        <dbReference type="EMBL" id="AZK44968.1"/>
    </source>
</evidence>
<organism evidence="1 2">
    <name type="scientific">Paenibacillus lentus</name>
    <dbReference type="NCBI Taxonomy" id="1338368"/>
    <lineage>
        <taxon>Bacteria</taxon>
        <taxon>Bacillati</taxon>
        <taxon>Bacillota</taxon>
        <taxon>Bacilli</taxon>
        <taxon>Bacillales</taxon>
        <taxon>Paenibacillaceae</taxon>
        <taxon>Paenibacillus</taxon>
    </lineage>
</organism>
<dbReference type="AlphaFoldDB" id="A0A3S8RPW2"/>
<sequence length="135" mass="14969">MKVQTAYSTDWETKVPVGLAGTARPIGGYYYGPDEVYAGIYNSQGKLEKTVKLEKTSGDRNTATWELPEVQVESESGKKYKSRKYFTSVNAPDGEYVVRISTSAAGMNGLQACITKKVEIYGSMYDDVQNLRNTK</sequence>
<keyword evidence="2" id="KW-1185">Reference proteome</keyword>
<dbReference type="Proteomes" id="UP000273145">
    <property type="component" value="Chromosome"/>
</dbReference>
<dbReference type="RefSeq" id="WP_125081103.1">
    <property type="nucleotide sequence ID" value="NZ_CP034248.1"/>
</dbReference>
<proteinExistence type="predicted"/>